<evidence type="ECO:0000313" key="5">
    <source>
        <dbReference type="Proteomes" id="UP001198806"/>
    </source>
</evidence>
<dbReference type="InterPro" id="IPR051043">
    <property type="entry name" value="Sulfatase_Mod_Factor_Kinase"/>
</dbReference>
<dbReference type="PANTHER" id="PTHR23150">
    <property type="entry name" value="SULFATASE MODIFYING FACTOR 1, 2"/>
    <property type="match status" value="1"/>
</dbReference>
<dbReference type="GO" id="GO:0120147">
    <property type="term" value="F:formylglycine-generating oxidase activity"/>
    <property type="evidence" value="ECO:0007669"/>
    <property type="project" value="TreeGrafter"/>
</dbReference>
<dbReference type="Pfam" id="PF03781">
    <property type="entry name" value="FGE-sulfatase"/>
    <property type="match status" value="1"/>
</dbReference>
<dbReference type="InterPro" id="IPR042095">
    <property type="entry name" value="SUMF_sf"/>
</dbReference>
<dbReference type="AlphaFoldDB" id="A0AAP2VMR6"/>
<dbReference type="InterPro" id="IPR016187">
    <property type="entry name" value="CTDL_fold"/>
</dbReference>
<dbReference type="Pfam" id="PF13088">
    <property type="entry name" value="BNR_2"/>
    <property type="match status" value="1"/>
</dbReference>
<evidence type="ECO:0000259" key="3">
    <source>
        <dbReference type="Pfam" id="PF13088"/>
    </source>
</evidence>
<dbReference type="InterPro" id="IPR036278">
    <property type="entry name" value="Sialidase_sf"/>
</dbReference>
<dbReference type="InterPro" id="IPR011040">
    <property type="entry name" value="Sialidase"/>
</dbReference>
<dbReference type="CDD" id="cd15482">
    <property type="entry name" value="Sialidase_non-viral"/>
    <property type="match status" value="1"/>
</dbReference>
<dbReference type="SUPFAM" id="SSF50939">
    <property type="entry name" value="Sialidases"/>
    <property type="match status" value="1"/>
</dbReference>
<feature type="chain" id="PRO_5042936019" evidence="1">
    <location>
        <begin position="21"/>
        <end position="673"/>
    </location>
</feature>
<keyword evidence="1" id="KW-0732">Signal</keyword>
<proteinExistence type="predicted"/>
<evidence type="ECO:0000256" key="1">
    <source>
        <dbReference type="SAM" id="SignalP"/>
    </source>
</evidence>
<feature type="domain" description="Sialidase" evidence="3">
    <location>
        <begin position="319"/>
        <end position="606"/>
    </location>
</feature>
<dbReference type="InterPro" id="IPR005532">
    <property type="entry name" value="SUMF_dom"/>
</dbReference>
<dbReference type="SUPFAM" id="SSF56436">
    <property type="entry name" value="C-type lectin-like"/>
    <property type="match status" value="1"/>
</dbReference>
<accession>A0AAP2VMR6</accession>
<evidence type="ECO:0000313" key="4">
    <source>
        <dbReference type="EMBL" id="MCB6520038.1"/>
    </source>
</evidence>
<name>A0AAP2VMR6_PARDI</name>
<dbReference type="Gene3D" id="2.120.10.10">
    <property type="match status" value="1"/>
</dbReference>
<protein>
    <submittedName>
        <fullName evidence="4">SUMF1/EgtB/PvdO family nonheme iron enzyme</fullName>
    </submittedName>
</protein>
<gene>
    <name evidence="4" type="ORF">LI194_19850</name>
</gene>
<reference evidence="4" key="1">
    <citation type="submission" date="2021-10" db="EMBL/GenBank/DDBJ databases">
        <title>Collection of gut derived symbiotic bacterial strains cultured from healthy donors.</title>
        <authorList>
            <person name="Lin H."/>
            <person name="Littmann E."/>
            <person name="Kohout C."/>
            <person name="Pamer E.G."/>
        </authorList>
    </citation>
    <scope>NUCLEOTIDE SEQUENCE</scope>
    <source>
        <strain evidence="4">DFI.2.94</strain>
    </source>
</reference>
<dbReference type="Gene3D" id="3.90.1580.10">
    <property type="entry name" value="paralog of FGE (formylglycine-generating enzyme)"/>
    <property type="match status" value="1"/>
</dbReference>
<evidence type="ECO:0000259" key="2">
    <source>
        <dbReference type="Pfam" id="PF03781"/>
    </source>
</evidence>
<feature type="domain" description="Sulfatase-modifying factor enzyme-like" evidence="2">
    <location>
        <begin position="27"/>
        <end position="247"/>
    </location>
</feature>
<sequence>MKKILSISILAGACLTGTYAQQPSIPLVDIPAGSFYMGGEGLGEDFDEAPVHKVTISKPFRMGQTEITNAQFEAFRPEHKTLRGKNSLSKEDDEAVVYVSYDDAVAFCEWLSQKEGKTYRLPTEAEWEYACRAGTYYSFYTGDGLPGNFQKNQKIVRDYAPVSLKVGQTPPNALGLYDMHGNVEEWCLDWYGPYRPEDQTDPCGYKNGYFRVTRGGSHNTPEKYLRSGNRMAMIPEDKHALTGFRVVQANYPSEPSYYNDETPHLNATNVKQEKFLWTNAGNTPLFIPPRTFVIRPDCSSNEPFFKHNHQPAITWCDNGDLLASWFSADEENGRGMVVLASRLRAGSDEWEEASLFFKVPDRNMTGLALFNDGAGNLYHINGVEAAGDWQNLIMVQRTSTDNGQTWSAPKIIAPEHTKRHQVIAGTILTREGWFIQACDAGPGSHDGAAIHISKDHGKTWTDPWDGAPLPNFKEGNAGSTIAGIHVGIVQLKDGSLMALGRGNSIKNKEGKPRMPMSISKDWGKTWTYHASELPPIDGGQRLVLLRLREGPLLLISFTNHPLRTPENERGILFPDKEGNSYRGFGLYAALSYDEGKSWPVKKLMTDGIYRFLNGGAWTQFFEMDGTHAEPRGYIAATQSPDRMIHLVSSRLYYKFNLAWLEETDTPRTRDTAD</sequence>
<feature type="signal peptide" evidence="1">
    <location>
        <begin position="1"/>
        <end position="20"/>
    </location>
</feature>
<comment type="caution">
    <text evidence="4">The sequence shown here is derived from an EMBL/GenBank/DDBJ whole genome shotgun (WGS) entry which is preliminary data.</text>
</comment>
<organism evidence="4 5">
    <name type="scientific">Parabacteroides distasonis</name>
    <dbReference type="NCBI Taxonomy" id="823"/>
    <lineage>
        <taxon>Bacteria</taxon>
        <taxon>Pseudomonadati</taxon>
        <taxon>Bacteroidota</taxon>
        <taxon>Bacteroidia</taxon>
        <taxon>Bacteroidales</taxon>
        <taxon>Tannerellaceae</taxon>
        <taxon>Parabacteroides</taxon>
    </lineage>
</organism>
<dbReference type="EMBL" id="JAJCNI010000035">
    <property type="protein sequence ID" value="MCB6520038.1"/>
    <property type="molecule type" value="Genomic_DNA"/>
</dbReference>
<dbReference type="PANTHER" id="PTHR23150:SF19">
    <property type="entry name" value="FORMYLGLYCINE-GENERATING ENZYME"/>
    <property type="match status" value="1"/>
</dbReference>
<dbReference type="Proteomes" id="UP001198806">
    <property type="component" value="Unassembled WGS sequence"/>
</dbReference>
<dbReference type="RefSeq" id="WP_158532963.1">
    <property type="nucleotide sequence ID" value="NZ_JAHOOC010000019.1"/>
</dbReference>